<keyword evidence="2" id="KW-1185">Reference proteome</keyword>
<name>A0ABR6RJP5_9BURK</name>
<dbReference type="RefSeq" id="WP_184710678.1">
    <property type="nucleotide sequence ID" value="NZ_JACHKZ010000028.1"/>
</dbReference>
<proteinExistence type="predicted"/>
<sequence>MTDTATSQTQTLEGEEIINGRPARAITLQQPITRGAQVIAKVHVRKPKSGELRGIDLGAMLNANADAIMQVLPRVTEPLLVKHEVENLDPADLLMLGMALVSFFVPKAELQ</sequence>
<dbReference type="EMBL" id="JACHKZ010000028">
    <property type="protein sequence ID" value="MBB6579378.1"/>
    <property type="molecule type" value="Genomic_DNA"/>
</dbReference>
<accession>A0ABR6RJP5</accession>
<gene>
    <name evidence="1" type="ORF">HNP33_003490</name>
</gene>
<dbReference type="InterPro" id="IPR019289">
    <property type="entry name" value="Phage_tail_E/E"/>
</dbReference>
<dbReference type="Proteomes" id="UP000562492">
    <property type="component" value="Unassembled WGS sequence"/>
</dbReference>
<evidence type="ECO:0000313" key="2">
    <source>
        <dbReference type="Proteomes" id="UP000562492"/>
    </source>
</evidence>
<protein>
    <recommendedName>
        <fullName evidence="3">Phage tail assembly protein</fullName>
    </recommendedName>
</protein>
<organism evidence="1 2">
    <name type="scientific">Comamonas odontotermitis</name>
    <dbReference type="NCBI Taxonomy" id="379895"/>
    <lineage>
        <taxon>Bacteria</taxon>
        <taxon>Pseudomonadati</taxon>
        <taxon>Pseudomonadota</taxon>
        <taxon>Betaproteobacteria</taxon>
        <taxon>Burkholderiales</taxon>
        <taxon>Comamonadaceae</taxon>
        <taxon>Comamonas</taxon>
    </lineage>
</organism>
<evidence type="ECO:0008006" key="3">
    <source>
        <dbReference type="Google" id="ProtNLM"/>
    </source>
</evidence>
<evidence type="ECO:0000313" key="1">
    <source>
        <dbReference type="EMBL" id="MBB6579378.1"/>
    </source>
</evidence>
<reference evidence="1 2" key="1">
    <citation type="submission" date="2020-08" db="EMBL/GenBank/DDBJ databases">
        <title>Functional genomics of gut bacteria from endangered species of beetles.</title>
        <authorList>
            <person name="Carlos-Shanley C."/>
        </authorList>
    </citation>
    <scope>NUCLEOTIDE SEQUENCE [LARGE SCALE GENOMIC DNA]</scope>
    <source>
        <strain evidence="1 2">S00124</strain>
    </source>
</reference>
<comment type="caution">
    <text evidence="1">The sequence shown here is derived from an EMBL/GenBank/DDBJ whole genome shotgun (WGS) entry which is preliminary data.</text>
</comment>
<dbReference type="Pfam" id="PF10109">
    <property type="entry name" value="Phage_TAC_7"/>
    <property type="match status" value="1"/>
</dbReference>